<dbReference type="STRING" id="436010.A0A166M6V3"/>
<evidence type="ECO:0000313" key="4">
    <source>
        <dbReference type="Proteomes" id="UP000076532"/>
    </source>
</evidence>
<feature type="transmembrane region" description="Helical" evidence="2">
    <location>
        <begin position="501"/>
        <end position="521"/>
    </location>
</feature>
<feature type="transmembrane region" description="Helical" evidence="2">
    <location>
        <begin position="237"/>
        <end position="258"/>
    </location>
</feature>
<feature type="transmembrane region" description="Helical" evidence="2">
    <location>
        <begin position="285"/>
        <end position="306"/>
    </location>
</feature>
<keyword evidence="2" id="KW-0472">Membrane</keyword>
<evidence type="ECO:0000256" key="2">
    <source>
        <dbReference type="SAM" id="Phobius"/>
    </source>
</evidence>
<dbReference type="OrthoDB" id="3633556at2759"/>
<dbReference type="Proteomes" id="UP000076532">
    <property type="component" value="Unassembled WGS sequence"/>
</dbReference>
<sequence>MTSYNTVLHPTRASNVTNVNGDHLTFHCARDIIILHFHVPGPSTSPDRDRASTGTTGASTGNESGTSLQAAQHADVLINPEAKTREATEVHSCFWRGGWMLEGTLRTQNQAYVELRIDSYEFKSVPKTTDMKPKSKVRFQVQKRTWVRQRGMREGSPTQTNLPAVVHRTRRVDLALALKATLGSERDQQGGRRYETLRFTMRPGYDHILQTRSTLTYHPQSTPLGGAASRVQPSRTLLVCGSVVSVYIQQLAVLRVMLIEPVLDHLVLGVLRVLEAGRAHADLDALVAIISAIAVPLLRLILGIIVKRVMSLNKEGPATARPRSGSACTGWGWGISCLDPELLEIGDDVIFGSRSEIFTTDRINIGTSKVAIENGAMIADHVVLLPGTWVGVRTDYLDGLTCMGNGKLMSLHPIFTRSYPFQIMERPSASTVVPPTPSPRVITPFGRAYYKRQANYFVFPYPLFVAALSTGYWSISAIAAAQLLRQFHIHLARRNFFNEHWYQIGTLYGLITCSFILVLNIQAMDAMLWAILSKWVMQLHLTLCRPLYRGYGNGGILSPLTGSAYRYFRALGANIGNNVALFAGGKTGLMIEPGLVESNKLGDNVSMDDCPVVVHINSRGNFALNHLRISPGCTLFPGSRLLPGASVEDSSTLCEHTLLTSGEIAEASEVYVGWSLANFGSLGGRASTRKPRGLPHRQRLLLARVPSLQHCHEVWACLLQAMHHERTLSLKQKWPVYMAPYIAP</sequence>
<keyword evidence="2" id="KW-0812">Transmembrane</keyword>
<feature type="compositionally biased region" description="Low complexity" evidence="1">
    <location>
        <begin position="52"/>
        <end position="67"/>
    </location>
</feature>
<dbReference type="AlphaFoldDB" id="A0A166M6V3"/>
<accession>A0A166M6V3</accession>
<keyword evidence="2" id="KW-1133">Transmembrane helix</keyword>
<feature type="region of interest" description="Disordered" evidence="1">
    <location>
        <begin position="40"/>
        <end position="67"/>
    </location>
</feature>
<organism evidence="3 4">
    <name type="scientific">Athelia psychrophila</name>
    <dbReference type="NCBI Taxonomy" id="1759441"/>
    <lineage>
        <taxon>Eukaryota</taxon>
        <taxon>Fungi</taxon>
        <taxon>Dikarya</taxon>
        <taxon>Basidiomycota</taxon>
        <taxon>Agaricomycotina</taxon>
        <taxon>Agaricomycetes</taxon>
        <taxon>Agaricomycetidae</taxon>
        <taxon>Atheliales</taxon>
        <taxon>Atheliaceae</taxon>
        <taxon>Athelia</taxon>
    </lineage>
</organism>
<proteinExistence type="predicted"/>
<protein>
    <submittedName>
        <fullName evidence="3">Uncharacterized protein</fullName>
    </submittedName>
</protein>
<name>A0A166M6V3_9AGAM</name>
<gene>
    <name evidence="3" type="ORF">FIBSPDRAFT_951912</name>
</gene>
<feature type="transmembrane region" description="Helical" evidence="2">
    <location>
        <begin position="456"/>
        <end position="481"/>
    </location>
</feature>
<keyword evidence="4" id="KW-1185">Reference proteome</keyword>
<evidence type="ECO:0000256" key="1">
    <source>
        <dbReference type="SAM" id="MobiDB-lite"/>
    </source>
</evidence>
<evidence type="ECO:0000313" key="3">
    <source>
        <dbReference type="EMBL" id="KZP23698.1"/>
    </source>
</evidence>
<dbReference type="EMBL" id="KV417531">
    <property type="protein sequence ID" value="KZP23698.1"/>
    <property type="molecule type" value="Genomic_DNA"/>
</dbReference>
<reference evidence="3 4" key="1">
    <citation type="journal article" date="2016" name="Mol. Biol. Evol.">
        <title>Comparative Genomics of Early-Diverging Mushroom-Forming Fungi Provides Insights into the Origins of Lignocellulose Decay Capabilities.</title>
        <authorList>
            <person name="Nagy L.G."/>
            <person name="Riley R."/>
            <person name="Tritt A."/>
            <person name="Adam C."/>
            <person name="Daum C."/>
            <person name="Floudas D."/>
            <person name="Sun H."/>
            <person name="Yadav J.S."/>
            <person name="Pangilinan J."/>
            <person name="Larsson K.H."/>
            <person name="Matsuura K."/>
            <person name="Barry K."/>
            <person name="Labutti K."/>
            <person name="Kuo R."/>
            <person name="Ohm R.A."/>
            <person name="Bhattacharya S.S."/>
            <person name="Shirouzu T."/>
            <person name="Yoshinaga Y."/>
            <person name="Martin F.M."/>
            <person name="Grigoriev I.V."/>
            <person name="Hibbett D.S."/>
        </authorList>
    </citation>
    <scope>NUCLEOTIDE SEQUENCE [LARGE SCALE GENOMIC DNA]</scope>
    <source>
        <strain evidence="3 4">CBS 109695</strain>
    </source>
</reference>